<evidence type="ECO:0000256" key="4">
    <source>
        <dbReference type="ARBA" id="ARBA00022801"/>
    </source>
</evidence>
<dbReference type="PANTHER" id="PTHR43731">
    <property type="entry name" value="RHOMBOID PROTEASE"/>
    <property type="match status" value="1"/>
</dbReference>
<name>A0ABV9EHB8_9ACTN</name>
<dbReference type="SUPFAM" id="SSF144091">
    <property type="entry name" value="Rhomboid-like"/>
    <property type="match status" value="1"/>
</dbReference>
<comment type="subcellular location">
    <subcellularLocation>
        <location evidence="1">Membrane</location>
        <topology evidence="1">Multi-pass membrane protein</topology>
    </subcellularLocation>
</comment>
<comment type="caution">
    <text evidence="10">The sequence shown here is derived from an EMBL/GenBank/DDBJ whole genome shotgun (WGS) entry which is preliminary data.</text>
</comment>
<evidence type="ECO:0000259" key="9">
    <source>
        <dbReference type="Pfam" id="PF01694"/>
    </source>
</evidence>
<keyword evidence="11" id="KW-1185">Reference proteome</keyword>
<evidence type="ECO:0000256" key="8">
    <source>
        <dbReference type="SAM" id="Phobius"/>
    </source>
</evidence>
<feature type="transmembrane region" description="Helical" evidence="8">
    <location>
        <begin position="168"/>
        <end position="188"/>
    </location>
</feature>
<organism evidence="10 11">
    <name type="scientific">Sphaerisporangium corydalis</name>
    <dbReference type="NCBI Taxonomy" id="1441875"/>
    <lineage>
        <taxon>Bacteria</taxon>
        <taxon>Bacillati</taxon>
        <taxon>Actinomycetota</taxon>
        <taxon>Actinomycetes</taxon>
        <taxon>Streptosporangiales</taxon>
        <taxon>Streptosporangiaceae</taxon>
        <taxon>Sphaerisporangium</taxon>
    </lineage>
</organism>
<feature type="transmembrane region" description="Helical" evidence="8">
    <location>
        <begin position="243"/>
        <end position="259"/>
    </location>
</feature>
<evidence type="ECO:0000256" key="2">
    <source>
        <dbReference type="ARBA" id="ARBA00009045"/>
    </source>
</evidence>
<accession>A0ABV9EHB8</accession>
<protein>
    <submittedName>
        <fullName evidence="10">Rhomboid family intramembrane serine protease</fullName>
    </submittedName>
</protein>
<evidence type="ECO:0000256" key="7">
    <source>
        <dbReference type="SAM" id="MobiDB-lite"/>
    </source>
</evidence>
<dbReference type="PANTHER" id="PTHR43731:SF14">
    <property type="entry name" value="PRESENILIN-ASSOCIATED RHOMBOID-LIKE PROTEIN, MITOCHONDRIAL"/>
    <property type="match status" value="1"/>
</dbReference>
<keyword evidence="6 8" id="KW-0472">Membrane</keyword>
<evidence type="ECO:0000256" key="5">
    <source>
        <dbReference type="ARBA" id="ARBA00022989"/>
    </source>
</evidence>
<dbReference type="InterPro" id="IPR035952">
    <property type="entry name" value="Rhomboid-like_sf"/>
</dbReference>
<sequence>MTTQPDHPNPSDRPEGQAQPEPKDAVPTCYRHPDRETYVRCQRCDRSICPDCMRVASVGHQCVECVRDGSRNIRQAEAPFGGRPVTTPFVTWTLMAINVLVYLAEVVNAQEVVNRFAMSADHVAAGQWWRLFSGAFLHAPPPSYWHILFNMWALFVIGPQLERMLGSLRFLSVYLLAALGGSVAVYLFGDYAVGASGAIYGLFGAMFVVARRLGYDARGVLWLIGINAVLTFVIPGISWQGHLGGLVVGAIVTALFAYAPERNRKAFQLGTGLAVLAACVLIVVFLSPMGV</sequence>
<gene>
    <name evidence="10" type="ORF">ACFO8L_17450</name>
</gene>
<dbReference type="InterPro" id="IPR050925">
    <property type="entry name" value="Rhomboid_protease_S54"/>
</dbReference>
<dbReference type="InterPro" id="IPR022764">
    <property type="entry name" value="Peptidase_S54_rhomboid_dom"/>
</dbReference>
<feature type="transmembrane region" description="Helical" evidence="8">
    <location>
        <begin position="266"/>
        <end position="286"/>
    </location>
</feature>
<proteinExistence type="inferred from homology"/>
<comment type="similarity">
    <text evidence="2">Belongs to the peptidase S54 family.</text>
</comment>
<keyword evidence="4" id="KW-0378">Hydrolase</keyword>
<feature type="domain" description="Peptidase S54 rhomboid" evidence="9">
    <location>
        <begin position="126"/>
        <end position="257"/>
    </location>
</feature>
<keyword evidence="5 8" id="KW-1133">Transmembrane helix</keyword>
<dbReference type="RefSeq" id="WP_262840656.1">
    <property type="nucleotide sequence ID" value="NZ_JANZYP010000002.1"/>
</dbReference>
<evidence type="ECO:0000256" key="6">
    <source>
        <dbReference type="ARBA" id="ARBA00023136"/>
    </source>
</evidence>
<reference evidence="11" key="1">
    <citation type="journal article" date="2019" name="Int. J. Syst. Evol. Microbiol.">
        <title>The Global Catalogue of Microorganisms (GCM) 10K type strain sequencing project: providing services to taxonomists for standard genome sequencing and annotation.</title>
        <authorList>
            <consortium name="The Broad Institute Genomics Platform"/>
            <consortium name="The Broad Institute Genome Sequencing Center for Infectious Disease"/>
            <person name="Wu L."/>
            <person name="Ma J."/>
        </authorList>
    </citation>
    <scope>NUCLEOTIDE SEQUENCE [LARGE SCALE GENOMIC DNA]</scope>
    <source>
        <strain evidence="11">CCUG 49560</strain>
    </source>
</reference>
<keyword evidence="3 8" id="KW-0812">Transmembrane</keyword>
<evidence type="ECO:0000313" key="10">
    <source>
        <dbReference type="EMBL" id="MFC4587881.1"/>
    </source>
</evidence>
<feature type="region of interest" description="Disordered" evidence="7">
    <location>
        <begin position="1"/>
        <end position="29"/>
    </location>
</feature>
<dbReference type="Pfam" id="PF01694">
    <property type="entry name" value="Rhomboid"/>
    <property type="match status" value="1"/>
</dbReference>
<feature type="transmembrane region" description="Helical" evidence="8">
    <location>
        <begin position="194"/>
        <end position="213"/>
    </location>
</feature>
<feature type="transmembrane region" description="Helical" evidence="8">
    <location>
        <begin position="143"/>
        <end position="161"/>
    </location>
</feature>
<dbReference type="GO" id="GO:0006508">
    <property type="term" value="P:proteolysis"/>
    <property type="evidence" value="ECO:0007669"/>
    <property type="project" value="UniProtKB-KW"/>
</dbReference>
<dbReference type="Proteomes" id="UP001595891">
    <property type="component" value="Unassembled WGS sequence"/>
</dbReference>
<evidence type="ECO:0000256" key="3">
    <source>
        <dbReference type="ARBA" id="ARBA00022692"/>
    </source>
</evidence>
<feature type="transmembrane region" description="Helical" evidence="8">
    <location>
        <begin position="220"/>
        <end position="237"/>
    </location>
</feature>
<keyword evidence="10" id="KW-0645">Protease</keyword>
<evidence type="ECO:0000313" key="11">
    <source>
        <dbReference type="Proteomes" id="UP001595891"/>
    </source>
</evidence>
<dbReference type="EMBL" id="JBHSFN010000010">
    <property type="protein sequence ID" value="MFC4587881.1"/>
    <property type="molecule type" value="Genomic_DNA"/>
</dbReference>
<dbReference type="Gene3D" id="1.20.1540.10">
    <property type="entry name" value="Rhomboid-like"/>
    <property type="match status" value="1"/>
</dbReference>
<evidence type="ECO:0000256" key="1">
    <source>
        <dbReference type="ARBA" id="ARBA00004141"/>
    </source>
</evidence>
<dbReference type="GO" id="GO:0008233">
    <property type="term" value="F:peptidase activity"/>
    <property type="evidence" value="ECO:0007669"/>
    <property type="project" value="UniProtKB-KW"/>
</dbReference>